<dbReference type="InterPro" id="IPR013653">
    <property type="entry name" value="GCN5-like_dom"/>
</dbReference>
<keyword evidence="2" id="KW-0689">Ribosomal protein</keyword>
<name>A0A7W9GEL5_9ACTN</name>
<dbReference type="PROSITE" id="PS51186">
    <property type="entry name" value="GNAT"/>
    <property type="match status" value="1"/>
</dbReference>
<dbReference type="SUPFAM" id="SSF55729">
    <property type="entry name" value="Acyl-CoA N-acyltransferases (Nat)"/>
    <property type="match status" value="1"/>
</dbReference>
<evidence type="ECO:0000313" key="3">
    <source>
        <dbReference type="Proteomes" id="UP000579153"/>
    </source>
</evidence>
<dbReference type="InterPro" id="IPR016181">
    <property type="entry name" value="Acyl_CoA_acyltransferase"/>
</dbReference>
<dbReference type="InterPro" id="IPR000182">
    <property type="entry name" value="GNAT_dom"/>
</dbReference>
<dbReference type="Pfam" id="PF08445">
    <property type="entry name" value="FR47"/>
    <property type="match status" value="1"/>
</dbReference>
<comment type="caution">
    <text evidence="2">The sequence shown here is derived from an EMBL/GenBank/DDBJ whole genome shotgun (WGS) entry which is preliminary data.</text>
</comment>
<accession>A0A7W9GEL5</accession>
<keyword evidence="3" id="KW-1185">Reference proteome</keyword>
<proteinExistence type="predicted"/>
<reference evidence="2 3" key="1">
    <citation type="submission" date="2020-08" db="EMBL/GenBank/DDBJ databases">
        <title>Sequencing the genomes of 1000 actinobacteria strains.</title>
        <authorList>
            <person name="Klenk H.-P."/>
        </authorList>
    </citation>
    <scope>NUCLEOTIDE SEQUENCE [LARGE SCALE GENOMIC DNA]</scope>
    <source>
        <strain evidence="2 3">DSM 45507</strain>
    </source>
</reference>
<sequence length="244" mass="25402">MAIRELRDDAEVRAACGDDDLLVWAAQGLRGGARAWALGGAVVAAGPGASRRDRLGVWGAAADATELVRHALAELGPSYRPFGELELVREVTAKLDGLRESGTFSWMSLPALDGPAPGGVGWLEPEAETEVAALLAADAPDSYAVPGLAGVRRWAGLRVGGELAAVAAEAWPAPSVGLLAGVATRAGLRGRGLADRVCRWVSAELLAAYGRAALMVDDDNVAAVTVYERIGYRRRRVMASHVAG</sequence>
<feature type="domain" description="N-acetyltransferase" evidence="1">
    <location>
        <begin position="107"/>
        <end position="244"/>
    </location>
</feature>
<dbReference type="GO" id="GO:0016747">
    <property type="term" value="F:acyltransferase activity, transferring groups other than amino-acyl groups"/>
    <property type="evidence" value="ECO:0007669"/>
    <property type="project" value="InterPro"/>
</dbReference>
<gene>
    <name evidence="2" type="ORF">HD596_009052</name>
</gene>
<dbReference type="Gene3D" id="3.40.630.30">
    <property type="match status" value="1"/>
</dbReference>
<evidence type="ECO:0000259" key="1">
    <source>
        <dbReference type="PROSITE" id="PS51186"/>
    </source>
</evidence>
<protein>
    <submittedName>
        <fullName evidence="2">Ribosomal protein S18 acetylase RimI-like enzyme</fullName>
    </submittedName>
</protein>
<dbReference type="EMBL" id="JACHMB010000001">
    <property type="protein sequence ID" value="MBB5782296.1"/>
    <property type="molecule type" value="Genomic_DNA"/>
</dbReference>
<evidence type="ECO:0000313" key="2">
    <source>
        <dbReference type="EMBL" id="MBB5782296.1"/>
    </source>
</evidence>
<organism evidence="2 3">
    <name type="scientific">Nonomuraea jabiensis</name>
    <dbReference type="NCBI Taxonomy" id="882448"/>
    <lineage>
        <taxon>Bacteria</taxon>
        <taxon>Bacillati</taxon>
        <taxon>Actinomycetota</taxon>
        <taxon>Actinomycetes</taxon>
        <taxon>Streptosporangiales</taxon>
        <taxon>Streptosporangiaceae</taxon>
        <taxon>Nonomuraea</taxon>
    </lineage>
</organism>
<dbReference type="RefSeq" id="WP_221519854.1">
    <property type="nucleotide sequence ID" value="NZ_JACHMB010000001.1"/>
</dbReference>
<keyword evidence="2" id="KW-0687">Ribonucleoprotein</keyword>
<dbReference type="GO" id="GO:0005840">
    <property type="term" value="C:ribosome"/>
    <property type="evidence" value="ECO:0007669"/>
    <property type="project" value="UniProtKB-KW"/>
</dbReference>
<dbReference type="Proteomes" id="UP000579153">
    <property type="component" value="Unassembled WGS sequence"/>
</dbReference>
<dbReference type="AlphaFoldDB" id="A0A7W9GEL5"/>